<organism evidence="1 2">
    <name type="scientific">Elysia chlorotica</name>
    <name type="common">Eastern emerald elysia</name>
    <name type="synonym">Sea slug</name>
    <dbReference type="NCBI Taxonomy" id="188477"/>
    <lineage>
        <taxon>Eukaryota</taxon>
        <taxon>Metazoa</taxon>
        <taxon>Spiralia</taxon>
        <taxon>Lophotrochozoa</taxon>
        <taxon>Mollusca</taxon>
        <taxon>Gastropoda</taxon>
        <taxon>Heterobranchia</taxon>
        <taxon>Euthyneura</taxon>
        <taxon>Panpulmonata</taxon>
        <taxon>Sacoglossa</taxon>
        <taxon>Placobranchoidea</taxon>
        <taxon>Plakobranchidae</taxon>
        <taxon>Elysia</taxon>
    </lineage>
</organism>
<reference evidence="1 2" key="1">
    <citation type="submission" date="2019-01" db="EMBL/GenBank/DDBJ databases">
        <title>A draft genome assembly of the solar-powered sea slug Elysia chlorotica.</title>
        <authorList>
            <person name="Cai H."/>
            <person name="Li Q."/>
            <person name="Fang X."/>
            <person name="Li J."/>
            <person name="Curtis N.E."/>
            <person name="Altenburger A."/>
            <person name="Shibata T."/>
            <person name="Feng M."/>
            <person name="Maeda T."/>
            <person name="Schwartz J.A."/>
            <person name="Shigenobu S."/>
            <person name="Lundholm N."/>
            <person name="Nishiyama T."/>
            <person name="Yang H."/>
            <person name="Hasebe M."/>
            <person name="Li S."/>
            <person name="Pierce S.K."/>
            <person name="Wang J."/>
        </authorList>
    </citation>
    <scope>NUCLEOTIDE SEQUENCE [LARGE SCALE GENOMIC DNA]</scope>
    <source>
        <strain evidence="1">EC2010</strain>
        <tissue evidence="1">Whole organism of an adult</tissue>
    </source>
</reference>
<keyword evidence="2" id="KW-1185">Reference proteome</keyword>
<evidence type="ECO:0000313" key="1">
    <source>
        <dbReference type="EMBL" id="RUS85702.1"/>
    </source>
</evidence>
<dbReference type="Proteomes" id="UP000271974">
    <property type="component" value="Unassembled WGS sequence"/>
</dbReference>
<name>A0A433TVZ2_ELYCH</name>
<proteinExistence type="predicted"/>
<evidence type="ECO:0000313" key="2">
    <source>
        <dbReference type="Proteomes" id="UP000271974"/>
    </source>
</evidence>
<accession>A0A433TVZ2</accession>
<dbReference type="AlphaFoldDB" id="A0A433TVZ2"/>
<protein>
    <submittedName>
        <fullName evidence="1">Uncharacterized protein</fullName>
    </submittedName>
</protein>
<comment type="caution">
    <text evidence="1">The sequence shown here is derived from an EMBL/GenBank/DDBJ whole genome shotgun (WGS) entry which is preliminary data.</text>
</comment>
<gene>
    <name evidence="1" type="ORF">EGW08_006578</name>
</gene>
<feature type="non-terminal residue" evidence="1">
    <location>
        <position position="1"/>
    </location>
</feature>
<sequence>EPVDPQSRSTDPPPSPPYSSLQTAVSQSLQCLYWLPTTKFTHRLTPRSFITDPDKNTIISKKYYLTLIISQDYLTPLDIKNLKETPSIYYCIFSFQSLLKVHKTVHFPQALKDFNTWLSDSLTWTSQYPCVTIPI</sequence>
<dbReference type="EMBL" id="RQTK01000162">
    <property type="protein sequence ID" value="RUS85702.1"/>
    <property type="molecule type" value="Genomic_DNA"/>
</dbReference>
<feature type="non-terminal residue" evidence="1">
    <location>
        <position position="135"/>
    </location>
</feature>